<keyword evidence="1" id="KW-1185">Reference proteome</keyword>
<evidence type="ECO:0000313" key="2">
    <source>
        <dbReference type="WBParaSite" id="nRc.2.0.1.t32850-RA"/>
    </source>
</evidence>
<accession>A0A915K4S4</accession>
<reference evidence="2" key="1">
    <citation type="submission" date="2022-11" db="UniProtKB">
        <authorList>
            <consortium name="WormBaseParasite"/>
        </authorList>
    </citation>
    <scope>IDENTIFICATION</scope>
</reference>
<protein>
    <submittedName>
        <fullName evidence="2">Uncharacterized protein</fullName>
    </submittedName>
</protein>
<organism evidence="1 2">
    <name type="scientific">Romanomermis culicivorax</name>
    <name type="common">Nematode worm</name>
    <dbReference type="NCBI Taxonomy" id="13658"/>
    <lineage>
        <taxon>Eukaryota</taxon>
        <taxon>Metazoa</taxon>
        <taxon>Ecdysozoa</taxon>
        <taxon>Nematoda</taxon>
        <taxon>Enoplea</taxon>
        <taxon>Dorylaimia</taxon>
        <taxon>Mermithida</taxon>
        <taxon>Mermithoidea</taxon>
        <taxon>Mermithidae</taxon>
        <taxon>Romanomermis</taxon>
    </lineage>
</organism>
<name>A0A915K4S4_ROMCU</name>
<proteinExistence type="predicted"/>
<sequence>MGKSMMLITNMPLQIFSETCRLFTHQEYVVPKSIPIIVSPLSAFLSPAFLSSAKITAAKSAKTTANFIVVVSILDENKCSRRYKIRRNEKRRTSTITQ</sequence>
<dbReference type="AlphaFoldDB" id="A0A915K4S4"/>
<dbReference type="WBParaSite" id="nRc.2.0.1.t32850-RA">
    <property type="protein sequence ID" value="nRc.2.0.1.t32850-RA"/>
    <property type="gene ID" value="nRc.2.0.1.g32850"/>
</dbReference>
<evidence type="ECO:0000313" key="1">
    <source>
        <dbReference type="Proteomes" id="UP000887565"/>
    </source>
</evidence>
<dbReference type="Proteomes" id="UP000887565">
    <property type="component" value="Unplaced"/>
</dbReference>